<keyword evidence="6 8" id="KW-0472">Membrane</keyword>
<feature type="transmembrane region" description="Helical" evidence="8">
    <location>
        <begin position="344"/>
        <end position="365"/>
    </location>
</feature>
<feature type="compositionally biased region" description="Low complexity" evidence="7">
    <location>
        <begin position="1"/>
        <end position="33"/>
    </location>
</feature>
<dbReference type="OrthoDB" id="426882at2759"/>
<evidence type="ECO:0000256" key="3">
    <source>
        <dbReference type="ARBA" id="ARBA00022946"/>
    </source>
</evidence>
<feature type="region of interest" description="Disordered" evidence="7">
    <location>
        <begin position="421"/>
        <end position="443"/>
    </location>
</feature>
<evidence type="ECO:0000256" key="6">
    <source>
        <dbReference type="ARBA" id="ARBA00023136"/>
    </source>
</evidence>
<dbReference type="GO" id="GO:0010277">
    <property type="term" value="F:chlorophyllide a oxygenase activity"/>
    <property type="evidence" value="ECO:0007669"/>
    <property type="project" value="InterPro"/>
</dbReference>
<keyword evidence="4 8" id="KW-1133">Transmembrane helix</keyword>
<feature type="region of interest" description="Disordered" evidence="7">
    <location>
        <begin position="1"/>
        <end position="103"/>
    </location>
</feature>
<gene>
    <name evidence="10" type="ORF">TSOC_010548</name>
</gene>
<dbReference type="PANTHER" id="PTHR21266">
    <property type="entry name" value="IRON-SULFUR DOMAIN CONTAINING PROTEIN"/>
    <property type="match status" value="1"/>
</dbReference>
<feature type="region of interest" description="Disordered" evidence="7">
    <location>
        <begin position="123"/>
        <end position="142"/>
    </location>
</feature>
<dbReference type="InterPro" id="IPR050584">
    <property type="entry name" value="Cholesterol_7-desaturase"/>
</dbReference>
<keyword evidence="5" id="KW-0560">Oxidoreductase</keyword>
<protein>
    <submittedName>
        <fullName evidence="10">Pheophorbide a oxygenase, chloroplastic</fullName>
    </submittedName>
</protein>
<comment type="subcellular location">
    <subcellularLocation>
        <location evidence="1">Membrane</location>
    </subcellularLocation>
</comment>
<keyword evidence="3" id="KW-0809">Transit peptide</keyword>
<evidence type="ECO:0000313" key="11">
    <source>
        <dbReference type="Proteomes" id="UP000236333"/>
    </source>
</evidence>
<keyword evidence="11" id="KW-1185">Reference proteome</keyword>
<evidence type="ECO:0000256" key="5">
    <source>
        <dbReference type="ARBA" id="ARBA00023002"/>
    </source>
</evidence>
<evidence type="ECO:0000313" key="10">
    <source>
        <dbReference type="EMBL" id="PNH03405.1"/>
    </source>
</evidence>
<evidence type="ECO:0000256" key="8">
    <source>
        <dbReference type="SAM" id="Phobius"/>
    </source>
</evidence>
<dbReference type="Pfam" id="PF08417">
    <property type="entry name" value="PaO"/>
    <property type="match status" value="1"/>
</dbReference>
<feature type="compositionally biased region" description="Pro residues" evidence="7">
    <location>
        <begin position="34"/>
        <end position="44"/>
    </location>
</feature>
<feature type="domain" description="Pheophorbide a oxygenase" evidence="9">
    <location>
        <begin position="499"/>
        <end position="590"/>
    </location>
</feature>
<reference evidence="10 11" key="1">
    <citation type="journal article" date="2017" name="Mol. Biol. Evol.">
        <title>The 4-celled Tetrabaena socialis nuclear genome reveals the essential components for genetic control of cell number at the origin of multicellularity in the volvocine lineage.</title>
        <authorList>
            <person name="Featherston J."/>
            <person name="Arakaki Y."/>
            <person name="Hanschen E.R."/>
            <person name="Ferris P.J."/>
            <person name="Michod R.E."/>
            <person name="Olson B.J.S.C."/>
            <person name="Nozaki H."/>
            <person name="Durand P.M."/>
        </authorList>
    </citation>
    <scope>NUCLEOTIDE SEQUENCE [LARGE SCALE GENOMIC DNA]</scope>
    <source>
        <strain evidence="10 11">NIES-571</strain>
    </source>
</reference>
<evidence type="ECO:0000256" key="4">
    <source>
        <dbReference type="ARBA" id="ARBA00022989"/>
    </source>
</evidence>
<dbReference type="GO" id="GO:0016020">
    <property type="term" value="C:membrane"/>
    <property type="evidence" value="ECO:0007669"/>
    <property type="project" value="UniProtKB-SubCell"/>
</dbReference>
<dbReference type="Proteomes" id="UP000236333">
    <property type="component" value="Unassembled WGS sequence"/>
</dbReference>
<comment type="caution">
    <text evidence="10">The sequence shown here is derived from an EMBL/GenBank/DDBJ whole genome shotgun (WGS) entry which is preliminary data.</text>
</comment>
<evidence type="ECO:0000259" key="9">
    <source>
        <dbReference type="Pfam" id="PF08417"/>
    </source>
</evidence>
<name>A0A2J7ZT11_9CHLO</name>
<dbReference type="GO" id="GO:0005737">
    <property type="term" value="C:cytoplasm"/>
    <property type="evidence" value="ECO:0007669"/>
    <property type="project" value="TreeGrafter"/>
</dbReference>
<evidence type="ECO:0000256" key="1">
    <source>
        <dbReference type="ARBA" id="ARBA00004370"/>
    </source>
</evidence>
<evidence type="ECO:0000256" key="2">
    <source>
        <dbReference type="ARBA" id="ARBA00022692"/>
    </source>
</evidence>
<dbReference type="EMBL" id="PGGS01000507">
    <property type="protein sequence ID" value="PNH03405.1"/>
    <property type="molecule type" value="Genomic_DNA"/>
</dbReference>
<organism evidence="10 11">
    <name type="scientific">Tetrabaena socialis</name>
    <dbReference type="NCBI Taxonomy" id="47790"/>
    <lineage>
        <taxon>Eukaryota</taxon>
        <taxon>Viridiplantae</taxon>
        <taxon>Chlorophyta</taxon>
        <taxon>core chlorophytes</taxon>
        <taxon>Chlorophyceae</taxon>
        <taxon>CS clade</taxon>
        <taxon>Chlamydomonadales</taxon>
        <taxon>Tetrabaenaceae</taxon>
        <taxon>Tetrabaena</taxon>
    </lineage>
</organism>
<dbReference type="AlphaFoldDB" id="A0A2J7ZT11"/>
<dbReference type="InterPro" id="IPR013626">
    <property type="entry name" value="PaO"/>
</dbReference>
<feature type="transmembrane region" description="Helical" evidence="8">
    <location>
        <begin position="371"/>
        <end position="387"/>
    </location>
</feature>
<feature type="transmembrane region" description="Helical" evidence="8">
    <location>
        <begin position="316"/>
        <end position="337"/>
    </location>
</feature>
<feature type="region of interest" description="Disordered" evidence="7">
    <location>
        <begin position="211"/>
        <end position="237"/>
    </location>
</feature>
<accession>A0A2J7ZT11</accession>
<evidence type="ECO:0000256" key="7">
    <source>
        <dbReference type="SAM" id="MobiDB-lite"/>
    </source>
</evidence>
<keyword evidence="2 8" id="KW-0812">Transmembrane</keyword>
<proteinExistence type="predicted"/>
<sequence length="645" mass="64743">MAAAATARCVPAPGAAATPRNTLPRRPLAARRPPGCPSPQPRPRLTPHRALPSELPGATPPLGRGPGRGADERPPTPAGGLLRPEAGAGPDGQRQAACGGGGAAATGVAGLAAAAMAAPARGSGAGMLQGWQPSRSSVEEQGERYGAGAYGDGVCVTYGADGGGGGGSVDARAAAAVAAAQAAGSDGARALPSNPLRGPVVAAATIASPAQQQAGSSADPSSGAAGAAAAGPAPAAEPGAGASKPVFGWFAQWYAVAPLDSLDATRPHPFTLLVRQGSAPPLGPREHDPAKLFDTWASHTSKCTICLRALRRLQTAALAAGLLAAAAAALAVVSAAARASAAAAAAAAVAAGAAAAAPLSLPLLAGGVPPWVWAGVGVVAAAVWAAVTKEDGSGAPGVESQGWTFRDLAYGHTYFIENGKRTGAGRGGGEPKAQGRRAGPAVVDPAHVPVSHHKVAGDRYKDPRPLNIELSRPLSPVDGFEIHVPESWRKDVKDSTTGFVPPGHVRIQQNHHNGSKTVLALYSTPTVPGWTRHVGQQLRVAAPGGGLSPGIAFFGAPLPRWLAHTLASLFLHQDMVFLHHQERTVAAEQQRALAGGASAAAAATPKYYMPTSDDRGVTAWRSWLSSFAGGDVSYAPGECPHCCLR</sequence>
<dbReference type="SUPFAM" id="SSF55961">
    <property type="entry name" value="Bet v1-like"/>
    <property type="match status" value="1"/>
</dbReference>
<dbReference type="PANTHER" id="PTHR21266:SF32">
    <property type="entry name" value="CHOLESTEROL 7-DESATURASE NVD"/>
    <property type="match status" value="1"/>
</dbReference>